<feature type="signal peptide" evidence="1">
    <location>
        <begin position="1"/>
        <end position="18"/>
    </location>
</feature>
<dbReference type="InterPro" id="IPR023393">
    <property type="entry name" value="START-like_dom_sf"/>
</dbReference>
<accession>A0A1T4U470</accession>
<feature type="chain" id="PRO_5013137644" evidence="1">
    <location>
        <begin position="19"/>
        <end position="168"/>
    </location>
</feature>
<keyword evidence="1" id="KW-0732">Signal</keyword>
<dbReference type="Proteomes" id="UP000190367">
    <property type="component" value="Unassembled WGS sequence"/>
</dbReference>
<dbReference type="RefSeq" id="WP_143313312.1">
    <property type="nucleotide sequence ID" value="NZ_FUWZ01000008.1"/>
</dbReference>
<dbReference type="EMBL" id="FUWZ01000008">
    <property type="protein sequence ID" value="SKA47331.1"/>
    <property type="molecule type" value="Genomic_DNA"/>
</dbReference>
<dbReference type="STRING" id="634771.SAMN04488128_108168"/>
<reference evidence="3" key="1">
    <citation type="submission" date="2017-02" db="EMBL/GenBank/DDBJ databases">
        <authorList>
            <person name="Varghese N."/>
            <person name="Submissions S."/>
        </authorList>
    </citation>
    <scope>NUCLEOTIDE SEQUENCE [LARGE SCALE GENOMIC DNA]</scope>
    <source>
        <strain evidence="3">DSM 22224</strain>
    </source>
</reference>
<dbReference type="AlphaFoldDB" id="A0A1T4U470"/>
<protein>
    <submittedName>
        <fullName evidence="2">Polyketide cyclase / dehydrase and lipid transport</fullName>
    </submittedName>
</protein>
<dbReference type="OrthoDB" id="662632at2"/>
<evidence type="ECO:0000256" key="1">
    <source>
        <dbReference type="SAM" id="SignalP"/>
    </source>
</evidence>
<evidence type="ECO:0000313" key="2">
    <source>
        <dbReference type="EMBL" id="SKA47331.1"/>
    </source>
</evidence>
<keyword evidence="3" id="KW-1185">Reference proteome</keyword>
<organism evidence="2 3">
    <name type="scientific">Chitinophaga eiseniae</name>
    <dbReference type="NCBI Taxonomy" id="634771"/>
    <lineage>
        <taxon>Bacteria</taxon>
        <taxon>Pseudomonadati</taxon>
        <taxon>Bacteroidota</taxon>
        <taxon>Chitinophagia</taxon>
        <taxon>Chitinophagales</taxon>
        <taxon>Chitinophagaceae</taxon>
        <taxon>Chitinophaga</taxon>
    </lineage>
</organism>
<name>A0A1T4U470_9BACT</name>
<dbReference type="Gene3D" id="3.30.530.20">
    <property type="match status" value="1"/>
</dbReference>
<gene>
    <name evidence="2" type="ORF">SAMN04488128_108168</name>
</gene>
<dbReference type="SUPFAM" id="SSF55961">
    <property type="entry name" value="Bet v1-like"/>
    <property type="match status" value="1"/>
</dbReference>
<sequence>MKRLLLLLSICWSSVSMAQMQAAKKIIPDYTHETQIKSTPVKIWRVIRDLPQVKEYSNGTVREVNVRTVNDTKYRDLTFSDGRKRTDEIEQIHDQYKFFVFHVTDPLPAGISKAIVTALVESLPDKDDVSVVRWSIILEGDKAGRKPLVDSLSAEIANYEAGLKKMLE</sequence>
<evidence type="ECO:0000313" key="3">
    <source>
        <dbReference type="Proteomes" id="UP000190367"/>
    </source>
</evidence>
<proteinExistence type="predicted"/>